<dbReference type="Proteomes" id="UP001175261">
    <property type="component" value="Unassembled WGS sequence"/>
</dbReference>
<reference evidence="3" key="1">
    <citation type="submission" date="2022-10" db="EMBL/GenBank/DDBJ databases">
        <title>Determination and structural analysis of whole genome sequence of Sarocladium strictum F4-1.</title>
        <authorList>
            <person name="Hu L."/>
            <person name="Jiang Y."/>
        </authorList>
    </citation>
    <scope>NUCLEOTIDE SEQUENCE</scope>
    <source>
        <strain evidence="3">F4-1</strain>
    </source>
</reference>
<accession>A0AA39L4F0</accession>
<name>A0AA39L4F0_SARSR</name>
<feature type="region of interest" description="Disordered" evidence="2">
    <location>
        <begin position="117"/>
        <end position="147"/>
    </location>
</feature>
<evidence type="ECO:0000313" key="4">
    <source>
        <dbReference type="Proteomes" id="UP001175261"/>
    </source>
</evidence>
<evidence type="ECO:0000256" key="2">
    <source>
        <dbReference type="SAM" id="MobiDB-lite"/>
    </source>
</evidence>
<sequence length="147" mass="17673">MRELQNIRRETARRVREYEDQLHRMQQSLQRLIQESKDIGVEFERLFLRHLPRTTEFYADMASFADKAAERKDLRSLQRLTRLQKEGGEVNRRLAQQRERIDDLKYHLDSARTQLEAIEDDVRREENSQRHASERRHGGEPSKAESE</sequence>
<gene>
    <name evidence="3" type="ORF">NLU13_9435</name>
</gene>
<dbReference type="EMBL" id="JAPDFR010000009">
    <property type="protein sequence ID" value="KAK0383524.1"/>
    <property type="molecule type" value="Genomic_DNA"/>
</dbReference>
<comment type="caution">
    <text evidence="3">The sequence shown here is derived from an EMBL/GenBank/DDBJ whole genome shotgun (WGS) entry which is preliminary data.</text>
</comment>
<evidence type="ECO:0000313" key="3">
    <source>
        <dbReference type="EMBL" id="KAK0383524.1"/>
    </source>
</evidence>
<proteinExistence type="predicted"/>
<protein>
    <submittedName>
        <fullName evidence="3">Uncharacterized protein</fullName>
    </submittedName>
</protein>
<feature type="coiled-coil region" evidence="1">
    <location>
        <begin position="1"/>
        <end position="35"/>
    </location>
</feature>
<evidence type="ECO:0000256" key="1">
    <source>
        <dbReference type="SAM" id="Coils"/>
    </source>
</evidence>
<keyword evidence="1" id="KW-0175">Coiled coil</keyword>
<organism evidence="3 4">
    <name type="scientific">Sarocladium strictum</name>
    <name type="common">Black bundle disease fungus</name>
    <name type="synonym">Acremonium strictum</name>
    <dbReference type="NCBI Taxonomy" id="5046"/>
    <lineage>
        <taxon>Eukaryota</taxon>
        <taxon>Fungi</taxon>
        <taxon>Dikarya</taxon>
        <taxon>Ascomycota</taxon>
        <taxon>Pezizomycotina</taxon>
        <taxon>Sordariomycetes</taxon>
        <taxon>Hypocreomycetidae</taxon>
        <taxon>Hypocreales</taxon>
        <taxon>Sarocladiaceae</taxon>
        <taxon>Sarocladium</taxon>
    </lineage>
</organism>
<dbReference type="AlphaFoldDB" id="A0AA39L4F0"/>
<feature type="compositionally biased region" description="Basic and acidic residues" evidence="2">
    <location>
        <begin position="120"/>
        <end position="147"/>
    </location>
</feature>
<keyword evidence="4" id="KW-1185">Reference proteome</keyword>